<evidence type="ECO:0000256" key="1">
    <source>
        <dbReference type="SAM" id="SignalP"/>
    </source>
</evidence>
<dbReference type="EMBL" id="JACIDX010000004">
    <property type="protein sequence ID" value="MBB3954445.1"/>
    <property type="molecule type" value="Genomic_DNA"/>
</dbReference>
<sequence>MGFRAIMAAALLAGCVGAGPVMAADANVPVPFEPMNPGGHIDHLGEARRLAAAIVAADGTSPKSVVDVGSFTGEFLEAFMAQFPQAHGQWTEPVDNNQINAQHRFARYGDRLSYRIGCASRDLSLGCVPDGVDVLLSSWLTIHQNLDGIRAFHKRAYAMLPSGGWIAVIDHTRADPRWAARLGKARETMIALDLAAKQEGPPVHHPDFITPSLEEQIAAMREAGFGSVRVVWSRLDTVLMMARKD</sequence>
<evidence type="ECO:0000313" key="2">
    <source>
        <dbReference type="EMBL" id="MBB3954445.1"/>
    </source>
</evidence>
<reference evidence="2 3" key="1">
    <citation type="submission" date="2020-08" db="EMBL/GenBank/DDBJ databases">
        <title>Genomic Encyclopedia of Type Strains, Phase IV (KMG-IV): sequencing the most valuable type-strain genomes for metagenomic binning, comparative biology and taxonomic classification.</title>
        <authorList>
            <person name="Goeker M."/>
        </authorList>
    </citation>
    <scope>NUCLEOTIDE SEQUENCE [LARGE SCALE GENOMIC DNA]</scope>
    <source>
        <strain evidence="2 3">DSM 27057</strain>
    </source>
</reference>
<accession>A0A7W6G5U1</accession>
<keyword evidence="1" id="KW-0732">Signal</keyword>
<dbReference type="RefSeq" id="WP_183623929.1">
    <property type="nucleotide sequence ID" value="NZ_JACIDX010000004.1"/>
</dbReference>
<dbReference type="Gene3D" id="3.40.50.150">
    <property type="entry name" value="Vaccinia Virus protein VP39"/>
    <property type="match status" value="1"/>
</dbReference>
<feature type="chain" id="PRO_5031445275" description="Methyltransferase" evidence="1">
    <location>
        <begin position="24"/>
        <end position="245"/>
    </location>
</feature>
<evidence type="ECO:0000313" key="3">
    <source>
        <dbReference type="Proteomes" id="UP000548867"/>
    </source>
</evidence>
<name>A0A7W6G5U1_9SPHN</name>
<dbReference type="Proteomes" id="UP000548867">
    <property type="component" value="Unassembled WGS sequence"/>
</dbReference>
<dbReference type="InterPro" id="IPR029063">
    <property type="entry name" value="SAM-dependent_MTases_sf"/>
</dbReference>
<comment type="caution">
    <text evidence="2">The sequence shown here is derived from an EMBL/GenBank/DDBJ whole genome shotgun (WGS) entry which is preliminary data.</text>
</comment>
<dbReference type="AlphaFoldDB" id="A0A7W6G5U1"/>
<evidence type="ECO:0008006" key="4">
    <source>
        <dbReference type="Google" id="ProtNLM"/>
    </source>
</evidence>
<feature type="signal peptide" evidence="1">
    <location>
        <begin position="1"/>
        <end position="23"/>
    </location>
</feature>
<keyword evidence="3" id="KW-1185">Reference proteome</keyword>
<protein>
    <recommendedName>
        <fullName evidence="4">Methyltransferase</fullName>
    </recommendedName>
</protein>
<organism evidence="2 3">
    <name type="scientific">Novosphingobium sediminicola</name>
    <dbReference type="NCBI Taxonomy" id="563162"/>
    <lineage>
        <taxon>Bacteria</taxon>
        <taxon>Pseudomonadati</taxon>
        <taxon>Pseudomonadota</taxon>
        <taxon>Alphaproteobacteria</taxon>
        <taxon>Sphingomonadales</taxon>
        <taxon>Sphingomonadaceae</taxon>
        <taxon>Novosphingobium</taxon>
    </lineage>
</organism>
<proteinExistence type="predicted"/>
<dbReference type="SUPFAM" id="SSF53335">
    <property type="entry name" value="S-adenosyl-L-methionine-dependent methyltransferases"/>
    <property type="match status" value="1"/>
</dbReference>
<dbReference type="PROSITE" id="PS51257">
    <property type="entry name" value="PROKAR_LIPOPROTEIN"/>
    <property type="match status" value="1"/>
</dbReference>
<gene>
    <name evidence="2" type="ORF">GGR38_001372</name>
</gene>